<protein>
    <submittedName>
        <fullName evidence="9">Biopolymer transporter ExbD</fullName>
    </submittedName>
</protein>
<dbReference type="GO" id="GO:0022857">
    <property type="term" value="F:transmembrane transporter activity"/>
    <property type="evidence" value="ECO:0007669"/>
    <property type="project" value="InterPro"/>
</dbReference>
<evidence type="ECO:0000256" key="1">
    <source>
        <dbReference type="ARBA" id="ARBA00004162"/>
    </source>
</evidence>
<feature type="transmembrane region" description="Helical" evidence="8">
    <location>
        <begin position="12"/>
        <end position="31"/>
    </location>
</feature>
<dbReference type="Gene3D" id="3.30.420.270">
    <property type="match status" value="1"/>
</dbReference>
<evidence type="ECO:0000256" key="8">
    <source>
        <dbReference type="SAM" id="Phobius"/>
    </source>
</evidence>
<dbReference type="Pfam" id="PF02472">
    <property type="entry name" value="ExbD"/>
    <property type="match status" value="1"/>
</dbReference>
<dbReference type="Proteomes" id="UP000538931">
    <property type="component" value="Unassembled WGS sequence"/>
</dbReference>
<comment type="similarity">
    <text evidence="2 7">Belongs to the ExbD/TolR family.</text>
</comment>
<dbReference type="AlphaFoldDB" id="A0A7W2ABY4"/>
<evidence type="ECO:0000256" key="2">
    <source>
        <dbReference type="ARBA" id="ARBA00005811"/>
    </source>
</evidence>
<dbReference type="PANTHER" id="PTHR30558">
    <property type="entry name" value="EXBD MEMBRANE COMPONENT OF PMF-DRIVEN MACROMOLECULE IMPORT SYSTEM"/>
    <property type="match status" value="1"/>
</dbReference>
<comment type="caution">
    <text evidence="9">The sequence shown here is derived from an EMBL/GenBank/DDBJ whole genome shotgun (WGS) entry which is preliminary data.</text>
</comment>
<comment type="subcellular location">
    <subcellularLocation>
        <location evidence="1">Cell membrane</location>
        <topology evidence="1">Single-pass membrane protein</topology>
    </subcellularLocation>
    <subcellularLocation>
        <location evidence="7">Cell membrane</location>
        <topology evidence="7">Single-pass type II membrane protein</topology>
    </subcellularLocation>
</comment>
<keyword evidence="4 7" id="KW-0812">Transmembrane</keyword>
<evidence type="ECO:0000313" key="9">
    <source>
        <dbReference type="EMBL" id="MBA4501957.1"/>
    </source>
</evidence>
<dbReference type="GO" id="GO:0015031">
    <property type="term" value="P:protein transport"/>
    <property type="evidence" value="ECO:0007669"/>
    <property type="project" value="UniProtKB-KW"/>
</dbReference>
<name>A0A7W2ABY4_9GAMM</name>
<evidence type="ECO:0000256" key="5">
    <source>
        <dbReference type="ARBA" id="ARBA00022989"/>
    </source>
</evidence>
<sequence>MKFQRQRREEININLTPLIDVVFLLLIFFMITTTFTRESHLSISLPEAATNAVNAASEIDAIDVVIGAEGQYSVNELPLVTSDALTLRRAVIKLAGEKRDLPFVITADANAKHQSVVTVMDVAGQLGFSRLSIATQKAGD</sequence>
<dbReference type="PANTHER" id="PTHR30558:SF3">
    <property type="entry name" value="BIOPOLYMER TRANSPORT PROTEIN EXBD-RELATED"/>
    <property type="match status" value="1"/>
</dbReference>
<gene>
    <name evidence="9" type="ORF">H1S06_06205</name>
</gene>
<dbReference type="InterPro" id="IPR003400">
    <property type="entry name" value="ExbD"/>
</dbReference>
<dbReference type="GO" id="GO:0005886">
    <property type="term" value="C:plasma membrane"/>
    <property type="evidence" value="ECO:0007669"/>
    <property type="project" value="UniProtKB-SubCell"/>
</dbReference>
<keyword evidence="6 8" id="KW-0472">Membrane</keyword>
<evidence type="ECO:0000256" key="7">
    <source>
        <dbReference type="RuleBase" id="RU003879"/>
    </source>
</evidence>
<keyword evidence="5 8" id="KW-1133">Transmembrane helix</keyword>
<dbReference type="EMBL" id="JACEMT010000041">
    <property type="protein sequence ID" value="MBA4501957.1"/>
    <property type="molecule type" value="Genomic_DNA"/>
</dbReference>
<evidence type="ECO:0000256" key="4">
    <source>
        <dbReference type="ARBA" id="ARBA00022692"/>
    </source>
</evidence>
<evidence type="ECO:0000256" key="6">
    <source>
        <dbReference type="ARBA" id="ARBA00023136"/>
    </source>
</evidence>
<reference evidence="9 10" key="1">
    <citation type="submission" date="2020-07" db="EMBL/GenBank/DDBJ databases">
        <title>Bacterium isolated from marien macroalgae.</title>
        <authorList>
            <person name="Zhu K."/>
            <person name="Lu D."/>
            <person name="Du Z."/>
        </authorList>
    </citation>
    <scope>NUCLEOTIDE SEQUENCE [LARGE SCALE GENOMIC DNA]</scope>
    <source>
        <strain evidence="9 10">3-1745</strain>
    </source>
</reference>
<keyword evidence="10" id="KW-1185">Reference proteome</keyword>
<proteinExistence type="inferred from homology"/>
<keyword evidence="7" id="KW-0653">Protein transport</keyword>
<evidence type="ECO:0000313" key="10">
    <source>
        <dbReference type="Proteomes" id="UP000538931"/>
    </source>
</evidence>
<dbReference type="RefSeq" id="WP_181738302.1">
    <property type="nucleotide sequence ID" value="NZ_JACEMT010000041.1"/>
</dbReference>
<organism evidence="9 10">
    <name type="scientific">Marinobacterium marinum</name>
    <dbReference type="NCBI Taxonomy" id="2756129"/>
    <lineage>
        <taxon>Bacteria</taxon>
        <taxon>Pseudomonadati</taxon>
        <taxon>Pseudomonadota</taxon>
        <taxon>Gammaproteobacteria</taxon>
        <taxon>Oceanospirillales</taxon>
        <taxon>Oceanospirillaceae</taxon>
        <taxon>Marinobacterium</taxon>
    </lineage>
</organism>
<accession>A0A7W2ABY4</accession>
<evidence type="ECO:0000256" key="3">
    <source>
        <dbReference type="ARBA" id="ARBA00022475"/>
    </source>
</evidence>
<keyword evidence="7" id="KW-0813">Transport</keyword>
<keyword evidence="3" id="KW-1003">Cell membrane</keyword>